<dbReference type="KEGG" id="scac:106089071"/>
<accession>A0A1I8PUN2</accession>
<organism evidence="8 9">
    <name type="scientific">Stomoxys calcitrans</name>
    <name type="common">Stable fly</name>
    <name type="synonym">Conops calcitrans</name>
    <dbReference type="NCBI Taxonomy" id="35570"/>
    <lineage>
        <taxon>Eukaryota</taxon>
        <taxon>Metazoa</taxon>
        <taxon>Ecdysozoa</taxon>
        <taxon>Arthropoda</taxon>
        <taxon>Hexapoda</taxon>
        <taxon>Insecta</taxon>
        <taxon>Pterygota</taxon>
        <taxon>Neoptera</taxon>
        <taxon>Endopterygota</taxon>
        <taxon>Diptera</taxon>
        <taxon>Brachycera</taxon>
        <taxon>Muscomorpha</taxon>
        <taxon>Muscoidea</taxon>
        <taxon>Muscidae</taxon>
        <taxon>Stomoxys</taxon>
    </lineage>
</organism>
<dbReference type="GO" id="GO:0006508">
    <property type="term" value="P:proteolysis"/>
    <property type="evidence" value="ECO:0007669"/>
    <property type="project" value="UniProtKB-KW"/>
</dbReference>
<dbReference type="SUPFAM" id="SSF50494">
    <property type="entry name" value="Trypsin-like serine proteases"/>
    <property type="match status" value="3"/>
</dbReference>
<dbReference type="Pfam" id="PF00089">
    <property type="entry name" value="Trypsin"/>
    <property type="match status" value="3"/>
</dbReference>
<dbReference type="PANTHER" id="PTHR24276">
    <property type="entry name" value="POLYSERASE-RELATED"/>
    <property type="match status" value="1"/>
</dbReference>
<dbReference type="GO" id="GO:0004252">
    <property type="term" value="F:serine-type endopeptidase activity"/>
    <property type="evidence" value="ECO:0007669"/>
    <property type="project" value="InterPro"/>
</dbReference>
<reference evidence="8" key="1">
    <citation type="submission" date="2020-05" db="UniProtKB">
        <authorList>
            <consortium name="EnsemblMetazoa"/>
        </authorList>
    </citation>
    <scope>IDENTIFICATION</scope>
    <source>
        <strain evidence="8">USDA</strain>
    </source>
</reference>
<gene>
    <name evidence="8" type="primary">106089071</name>
</gene>
<dbReference type="STRING" id="35570.A0A1I8PUN2"/>
<evidence type="ECO:0000256" key="2">
    <source>
        <dbReference type="ARBA" id="ARBA00022670"/>
    </source>
</evidence>
<evidence type="ECO:0000259" key="7">
    <source>
        <dbReference type="PROSITE" id="PS50240"/>
    </source>
</evidence>
<keyword evidence="4" id="KW-0720">Serine protease</keyword>
<dbReference type="PRINTS" id="PR00722">
    <property type="entry name" value="CHYMOTRYPSIN"/>
</dbReference>
<dbReference type="Proteomes" id="UP000095300">
    <property type="component" value="Unassembled WGS sequence"/>
</dbReference>
<dbReference type="FunFam" id="2.40.10.10:FF:000073">
    <property type="entry name" value="Trypsin alpha"/>
    <property type="match status" value="1"/>
</dbReference>
<proteinExistence type="inferred from homology"/>
<dbReference type="CDD" id="cd00190">
    <property type="entry name" value="Tryp_SPc"/>
    <property type="match status" value="3"/>
</dbReference>
<evidence type="ECO:0000313" key="9">
    <source>
        <dbReference type="Proteomes" id="UP000095300"/>
    </source>
</evidence>
<keyword evidence="6" id="KW-0732">Signal</keyword>
<keyword evidence="2" id="KW-0645">Protease</keyword>
<feature type="chain" id="PRO_5009327353" description="Peptidase S1 domain-containing protein" evidence="6">
    <location>
        <begin position="29"/>
        <end position="742"/>
    </location>
</feature>
<dbReference type="VEuPathDB" id="VectorBase:SCAU011282"/>
<comment type="similarity">
    <text evidence="1">Belongs to the peptidase S1 family.</text>
</comment>
<dbReference type="Gene3D" id="2.40.10.10">
    <property type="entry name" value="Trypsin-like serine proteases"/>
    <property type="match status" value="3"/>
</dbReference>
<dbReference type="InterPro" id="IPR001254">
    <property type="entry name" value="Trypsin_dom"/>
</dbReference>
<dbReference type="PANTHER" id="PTHR24276:SF91">
    <property type="entry name" value="AT26814P-RELATED"/>
    <property type="match status" value="1"/>
</dbReference>
<dbReference type="PROSITE" id="PS00134">
    <property type="entry name" value="TRYPSIN_HIS"/>
    <property type="match status" value="3"/>
</dbReference>
<dbReference type="EnsemblMetazoa" id="SCAU011282-RA">
    <property type="protein sequence ID" value="SCAU011282-PA"/>
    <property type="gene ID" value="SCAU011282"/>
</dbReference>
<keyword evidence="3" id="KW-0378">Hydrolase</keyword>
<evidence type="ECO:0000313" key="8">
    <source>
        <dbReference type="EnsemblMetazoa" id="SCAU011282-PA"/>
    </source>
</evidence>
<feature type="domain" description="Peptidase S1" evidence="7">
    <location>
        <begin position="273"/>
        <end position="512"/>
    </location>
</feature>
<sequence>MSFWENFKPEFLLCFLLAALVNPHSAEGLKHPKRPLQGRIVGGGFATEGQFPYQVSILRRGNHSCGGSIISPHYVVTAAHCIVYGRPSKRVPVDMLNVRAGSISTTSGGQLVNVTEVKPHPSFWQFTNDIALVKLAQPLKFNDNVASIPLASQNPPSGAEVSTSGWGRISTSGPLSPLLKYNTLVALNTTECRSRLDYLPRGAICFVGATANGICKGDSGGPAVYNNQLVGVVNFFEDACGIKPDGFASVALHAKWLRDNSKESESARPRPRIVGGNFAHEGQFPHQVSLLVNNRHHCGGSIISERYVITAAHCVTNGNPPQPIPLDILEVRAGSTSYNSGGQLVGVEELKVHPSFNEFDNDIALIKLAESLEMNEDVASIPLATQNPPSGVNVSTSGWGRTSYDGPLSTRLKFNTLVSLDRRDCSLWAADYVPEKVFCVVGSAANGVCRGDSGGPAVYQNELVGVTNYVQGGCGYYPDGNEDDNQTVMAFASFVKKQIVVFVLLWMGAESARPRPRIVGGNFAHEGQFPHQVSILVDGEHNCGGSIMSERYVITAAHCVTYGNQPQRIPLDVMKVRAGSVLYNSGGQLVGVEEVKIHPSYNRFENDIALIKLSEALQMNDDVASIPLATQNPPSGVYVSTSGWGRISYDGPLSTSLKFNTLVSLDRRDCSLWSSSNVPEKVICVVGSADNGVCRGDSGGPAVYQNELVGVTNYIQGGCGYNPDGFASVAEHLEWLRENSRE</sequence>
<dbReference type="FunFam" id="2.40.10.10:FF:000068">
    <property type="entry name" value="transmembrane protease serine 2"/>
    <property type="match status" value="2"/>
</dbReference>
<dbReference type="InterPro" id="IPR043504">
    <property type="entry name" value="Peptidase_S1_PA_chymotrypsin"/>
</dbReference>
<evidence type="ECO:0000256" key="1">
    <source>
        <dbReference type="ARBA" id="ARBA00007664"/>
    </source>
</evidence>
<dbReference type="InterPro" id="IPR009003">
    <property type="entry name" value="Peptidase_S1_PA"/>
</dbReference>
<evidence type="ECO:0000256" key="3">
    <source>
        <dbReference type="ARBA" id="ARBA00022801"/>
    </source>
</evidence>
<dbReference type="SMART" id="SM00020">
    <property type="entry name" value="Tryp_SPc"/>
    <property type="match status" value="3"/>
</dbReference>
<dbReference type="PROSITE" id="PS50240">
    <property type="entry name" value="TRYPSIN_DOM"/>
    <property type="match status" value="3"/>
</dbReference>
<dbReference type="InterPro" id="IPR018114">
    <property type="entry name" value="TRYPSIN_HIS"/>
</dbReference>
<evidence type="ECO:0000256" key="4">
    <source>
        <dbReference type="ARBA" id="ARBA00022825"/>
    </source>
</evidence>
<keyword evidence="5" id="KW-1015">Disulfide bond</keyword>
<feature type="domain" description="Peptidase S1" evidence="7">
    <location>
        <begin position="40"/>
        <end position="262"/>
    </location>
</feature>
<keyword evidence="9" id="KW-1185">Reference proteome</keyword>
<evidence type="ECO:0000256" key="5">
    <source>
        <dbReference type="ARBA" id="ARBA00023157"/>
    </source>
</evidence>
<feature type="signal peptide" evidence="6">
    <location>
        <begin position="1"/>
        <end position="28"/>
    </location>
</feature>
<name>A0A1I8PUN2_STOCA</name>
<dbReference type="AlphaFoldDB" id="A0A1I8PUN2"/>
<protein>
    <recommendedName>
        <fullName evidence="7">Peptidase S1 domain-containing protein</fullName>
    </recommendedName>
</protein>
<dbReference type="InterPro" id="IPR001314">
    <property type="entry name" value="Peptidase_S1A"/>
</dbReference>
<feature type="domain" description="Peptidase S1" evidence="7">
    <location>
        <begin position="518"/>
        <end position="741"/>
    </location>
</feature>
<dbReference type="InterPro" id="IPR050430">
    <property type="entry name" value="Peptidase_S1"/>
</dbReference>
<dbReference type="OrthoDB" id="60866at2759"/>
<evidence type="ECO:0000256" key="6">
    <source>
        <dbReference type="SAM" id="SignalP"/>
    </source>
</evidence>